<evidence type="ECO:0000313" key="2">
    <source>
        <dbReference type="EMBL" id="MPY10691.1"/>
    </source>
</evidence>
<reference evidence="3" key="1">
    <citation type="submission" date="2019-07" db="EMBL/GenBank/DDBJ databases">
        <title>Arthrobacter KR32 sp. nov., isolated from mountain cheese made of cows milk.</title>
        <authorList>
            <person name="Flegler A."/>
        </authorList>
    </citation>
    <scope>NUCLEOTIDE SEQUENCE [LARGE SCALE GENOMIC DNA]</scope>
    <source>
        <strain evidence="3">KR32</strain>
    </source>
</reference>
<accession>A0A7X1TNK4</accession>
<dbReference type="Gene3D" id="1.10.10.10">
    <property type="entry name" value="Winged helix-like DNA-binding domain superfamily/Winged helix DNA-binding domain"/>
    <property type="match status" value="1"/>
</dbReference>
<evidence type="ECO:0000259" key="1">
    <source>
        <dbReference type="PROSITE" id="PS50921"/>
    </source>
</evidence>
<proteinExistence type="predicted"/>
<dbReference type="OrthoDB" id="9943263at2"/>
<dbReference type="InterPro" id="IPR005561">
    <property type="entry name" value="ANTAR"/>
</dbReference>
<dbReference type="PROSITE" id="PS50921">
    <property type="entry name" value="ANTAR"/>
    <property type="match status" value="1"/>
</dbReference>
<name>A0A7X1TNK4_9MICC</name>
<dbReference type="GO" id="GO:0003723">
    <property type="term" value="F:RNA binding"/>
    <property type="evidence" value="ECO:0007669"/>
    <property type="project" value="InterPro"/>
</dbReference>
<evidence type="ECO:0000313" key="3">
    <source>
        <dbReference type="Proteomes" id="UP000326464"/>
    </source>
</evidence>
<dbReference type="SUPFAM" id="SSF52172">
    <property type="entry name" value="CheY-like"/>
    <property type="match status" value="1"/>
</dbReference>
<dbReference type="InterPro" id="IPR011006">
    <property type="entry name" value="CheY-like_superfamily"/>
</dbReference>
<feature type="domain" description="ANTAR" evidence="1">
    <location>
        <begin position="32"/>
        <end position="93"/>
    </location>
</feature>
<sequence length="99" mass="10980">MTQHRDDSSQLGSMNEIDAALYPGTDLLRSPDFRRSACDEDFQSALEARMLVDTAIGIVMGKHDCDRDRALTYLQSTARTFDVTVLELARGLVSASGRR</sequence>
<protein>
    <submittedName>
        <fullName evidence="2">ANTAR domain-containing protein</fullName>
    </submittedName>
</protein>
<dbReference type="Proteomes" id="UP000326464">
    <property type="component" value="Unassembled WGS sequence"/>
</dbReference>
<dbReference type="InterPro" id="IPR036388">
    <property type="entry name" value="WH-like_DNA-bd_sf"/>
</dbReference>
<keyword evidence="3" id="KW-1185">Reference proteome</keyword>
<gene>
    <name evidence="2" type="ORF">FNH21_08155</name>
</gene>
<dbReference type="Pfam" id="PF03861">
    <property type="entry name" value="ANTAR"/>
    <property type="match status" value="1"/>
</dbReference>
<organism evidence="2 3">
    <name type="scientific">Arthrobacter bussei</name>
    <dbReference type="NCBI Taxonomy" id="2594179"/>
    <lineage>
        <taxon>Bacteria</taxon>
        <taxon>Bacillati</taxon>
        <taxon>Actinomycetota</taxon>
        <taxon>Actinomycetes</taxon>
        <taxon>Micrococcales</taxon>
        <taxon>Micrococcaceae</taxon>
        <taxon>Arthrobacter</taxon>
    </lineage>
</organism>
<dbReference type="AlphaFoldDB" id="A0A7X1TNK4"/>
<dbReference type="SMART" id="SM01012">
    <property type="entry name" value="ANTAR"/>
    <property type="match status" value="1"/>
</dbReference>
<comment type="caution">
    <text evidence="2">The sequence shown here is derived from an EMBL/GenBank/DDBJ whole genome shotgun (WGS) entry which is preliminary data.</text>
</comment>
<dbReference type="EMBL" id="VJXX01000001">
    <property type="protein sequence ID" value="MPY10691.1"/>
    <property type="molecule type" value="Genomic_DNA"/>
</dbReference>